<sequence>MSGKAANMEAVQLITRRLDAIGEREEGVVMGISWYYLKLILLTGFGWAMDSMETFVFTYCAALIRKDIPQSSHQASFLNGAVFVGSFLGSFPFGTLADKYGRRPMFMITLVLFLAGLGFCAVSWDVTSITCARIISGIGLGGELPVASTLVQELAPKKSRGKIIVLLESFWAIGCMMAVVMAFGVAPKIGWRETFGICCVPVLYAIVIRVYIPESPKWLASVGRYDEAIAIVESIERAHGLESYDDRTEMHSPEPQRPTTSPELPDSHLKRIGLLFRREFRVRTTVLWTLWFGISMSYYAIFIYLPALIALKGYNMNGKWETILIITAAQLPGYFAAAGLVETIGRKQTLVIFLLGAFASAIAMGYVEAARIPVMVTGTVTSFFMLGAWGCVYAYTPENYPTAIRGIGAAYPSGFSRIGSFSGPYLCASMFSDWKLSVRGIMWVFGGLLMVVSGIVLAFGYEPRGKNVEVYDDDQESPVFEAVVTHRQASDVNTDLKAK</sequence>
<proteinExistence type="predicted"/>
<accession>A0ACC0WN23</accession>
<dbReference type="Proteomes" id="UP001163321">
    <property type="component" value="Chromosome 11"/>
</dbReference>
<comment type="caution">
    <text evidence="1">The sequence shown here is derived from an EMBL/GenBank/DDBJ whole genome shotgun (WGS) entry which is preliminary data.</text>
</comment>
<keyword evidence="2" id="KW-1185">Reference proteome</keyword>
<protein>
    <submittedName>
        <fullName evidence="1">Uncharacterized protein</fullName>
    </submittedName>
</protein>
<gene>
    <name evidence="1" type="ORF">PsorP6_017378</name>
</gene>
<dbReference type="EMBL" id="CM047590">
    <property type="protein sequence ID" value="KAI9919782.1"/>
    <property type="molecule type" value="Genomic_DNA"/>
</dbReference>
<organism evidence="1 2">
    <name type="scientific">Peronosclerospora sorghi</name>
    <dbReference type="NCBI Taxonomy" id="230839"/>
    <lineage>
        <taxon>Eukaryota</taxon>
        <taxon>Sar</taxon>
        <taxon>Stramenopiles</taxon>
        <taxon>Oomycota</taxon>
        <taxon>Peronosporomycetes</taxon>
        <taxon>Peronosporales</taxon>
        <taxon>Peronosporaceae</taxon>
        <taxon>Peronosclerospora</taxon>
    </lineage>
</organism>
<name>A0ACC0WN23_9STRA</name>
<evidence type="ECO:0000313" key="2">
    <source>
        <dbReference type="Proteomes" id="UP001163321"/>
    </source>
</evidence>
<reference evidence="1 2" key="1">
    <citation type="journal article" date="2022" name="bioRxiv">
        <title>The genome of the oomycete Peronosclerospora sorghi, a cosmopolitan pathogen of maize and sorghum, is inflated with dispersed pseudogenes.</title>
        <authorList>
            <person name="Fletcher K."/>
            <person name="Martin F."/>
            <person name="Isakeit T."/>
            <person name="Cavanaugh K."/>
            <person name="Magill C."/>
            <person name="Michelmore R."/>
        </authorList>
    </citation>
    <scope>NUCLEOTIDE SEQUENCE [LARGE SCALE GENOMIC DNA]</scope>
    <source>
        <strain evidence="1">P6</strain>
    </source>
</reference>
<evidence type="ECO:0000313" key="1">
    <source>
        <dbReference type="EMBL" id="KAI9919782.1"/>
    </source>
</evidence>